<keyword evidence="4" id="KW-1185">Reference proteome</keyword>
<keyword evidence="2" id="KW-0677">Repeat</keyword>
<dbReference type="PANTHER" id="PTHR24366">
    <property type="entry name" value="IG(IMMUNOGLOBULIN) AND LRR(LEUCINE RICH REPEAT) DOMAINS"/>
    <property type="match status" value="1"/>
</dbReference>
<name>A0A1J1IUG4_9DIPT</name>
<evidence type="ECO:0000313" key="3">
    <source>
        <dbReference type="EMBL" id="CRL03220.1"/>
    </source>
</evidence>
<dbReference type="OrthoDB" id="7739973at2759"/>
<dbReference type="PANTHER" id="PTHR24366:SF96">
    <property type="entry name" value="LEUCINE RICH REPEAT CONTAINING 53"/>
    <property type="match status" value="1"/>
</dbReference>
<dbReference type="InterPro" id="IPR001611">
    <property type="entry name" value="Leu-rich_rpt"/>
</dbReference>
<dbReference type="EMBL" id="CVRI01000059">
    <property type="protein sequence ID" value="CRL03220.1"/>
    <property type="molecule type" value="Genomic_DNA"/>
</dbReference>
<dbReference type="PROSITE" id="PS51450">
    <property type="entry name" value="LRR"/>
    <property type="match status" value="1"/>
</dbReference>
<dbReference type="Proteomes" id="UP000183832">
    <property type="component" value="Unassembled WGS sequence"/>
</dbReference>
<protein>
    <submittedName>
        <fullName evidence="3">CLUMA_CG016747, isoform A</fullName>
    </submittedName>
</protein>
<dbReference type="STRING" id="568069.A0A1J1IUG4"/>
<dbReference type="SUPFAM" id="SSF52058">
    <property type="entry name" value="L domain-like"/>
    <property type="match status" value="1"/>
</dbReference>
<gene>
    <name evidence="3" type="ORF">CLUMA_CG016747</name>
</gene>
<dbReference type="Pfam" id="PF13855">
    <property type="entry name" value="LRR_8"/>
    <property type="match status" value="1"/>
</dbReference>
<dbReference type="SMART" id="SM00365">
    <property type="entry name" value="LRR_SD22"/>
    <property type="match status" value="2"/>
</dbReference>
<keyword evidence="1" id="KW-0433">Leucine-rich repeat</keyword>
<dbReference type="InterPro" id="IPR032675">
    <property type="entry name" value="LRR_dom_sf"/>
</dbReference>
<organism evidence="3 4">
    <name type="scientific">Clunio marinus</name>
    <dbReference type="NCBI Taxonomy" id="568069"/>
    <lineage>
        <taxon>Eukaryota</taxon>
        <taxon>Metazoa</taxon>
        <taxon>Ecdysozoa</taxon>
        <taxon>Arthropoda</taxon>
        <taxon>Hexapoda</taxon>
        <taxon>Insecta</taxon>
        <taxon>Pterygota</taxon>
        <taxon>Neoptera</taxon>
        <taxon>Endopterygota</taxon>
        <taxon>Diptera</taxon>
        <taxon>Nematocera</taxon>
        <taxon>Chironomoidea</taxon>
        <taxon>Chironomidae</taxon>
        <taxon>Clunio</taxon>
    </lineage>
</organism>
<reference evidence="3 4" key="1">
    <citation type="submission" date="2015-04" db="EMBL/GenBank/DDBJ databases">
        <authorList>
            <person name="Syromyatnikov M.Y."/>
            <person name="Popov V.N."/>
        </authorList>
    </citation>
    <scope>NUCLEOTIDE SEQUENCE [LARGE SCALE GENOMIC DNA]</scope>
</reference>
<sequence>MIVRHSSSEEVTQPREVSCETIDYLQWEVAGVHTTCIVNTASIDVKEFTFASRIENITGLDFDANKKVEYLPIFIHEKFPNLEALSAYDCSIKEISKESFKELNKLKVLWLSGNQIQKIESDVFKDLTLLEIVDLSLNQISSMKGDSFEGLKHLKAVGLKGNMCINQLFIGEDQLSTVDGIVTAKCAEAATSIVT</sequence>
<evidence type="ECO:0000256" key="1">
    <source>
        <dbReference type="ARBA" id="ARBA00022614"/>
    </source>
</evidence>
<evidence type="ECO:0000313" key="4">
    <source>
        <dbReference type="Proteomes" id="UP000183832"/>
    </source>
</evidence>
<dbReference type="SMART" id="SM00369">
    <property type="entry name" value="LRR_TYP"/>
    <property type="match status" value="3"/>
</dbReference>
<accession>A0A1J1IUG4</accession>
<evidence type="ECO:0000256" key="2">
    <source>
        <dbReference type="ARBA" id="ARBA00022737"/>
    </source>
</evidence>
<dbReference type="AlphaFoldDB" id="A0A1J1IUG4"/>
<dbReference type="Gene3D" id="3.80.10.10">
    <property type="entry name" value="Ribonuclease Inhibitor"/>
    <property type="match status" value="1"/>
</dbReference>
<dbReference type="InterPro" id="IPR003591">
    <property type="entry name" value="Leu-rich_rpt_typical-subtyp"/>
</dbReference>
<proteinExistence type="predicted"/>